<dbReference type="EMBL" id="CAVNYO010000440">
    <property type="protein sequence ID" value="CAK5280618.1"/>
    <property type="molecule type" value="Genomic_DNA"/>
</dbReference>
<feature type="compositionally biased region" description="Polar residues" evidence="1">
    <location>
        <begin position="1"/>
        <end position="12"/>
    </location>
</feature>
<dbReference type="CDD" id="cd11296">
    <property type="entry name" value="O-FucT_like"/>
    <property type="match status" value="1"/>
</dbReference>
<organism evidence="3 4">
    <name type="scientific">Mycena citricolor</name>
    <dbReference type="NCBI Taxonomy" id="2018698"/>
    <lineage>
        <taxon>Eukaryota</taxon>
        <taxon>Fungi</taxon>
        <taxon>Dikarya</taxon>
        <taxon>Basidiomycota</taxon>
        <taxon>Agaricomycotina</taxon>
        <taxon>Agaricomycetes</taxon>
        <taxon>Agaricomycetidae</taxon>
        <taxon>Agaricales</taxon>
        <taxon>Marasmiineae</taxon>
        <taxon>Mycenaceae</taxon>
        <taxon>Mycena</taxon>
    </lineage>
</organism>
<keyword evidence="4" id="KW-1185">Reference proteome</keyword>
<name>A0AAD2HR68_9AGAR</name>
<keyword evidence="2" id="KW-0812">Transmembrane</keyword>
<comment type="caution">
    <text evidence="3">The sequence shown here is derived from an EMBL/GenBank/DDBJ whole genome shotgun (WGS) entry which is preliminary data.</text>
</comment>
<accession>A0AAD2HR68</accession>
<feature type="region of interest" description="Disordered" evidence="1">
    <location>
        <begin position="1"/>
        <end position="20"/>
    </location>
</feature>
<evidence type="ECO:0000313" key="3">
    <source>
        <dbReference type="EMBL" id="CAK5280618.1"/>
    </source>
</evidence>
<keyword evidence="2" id="KW-0472">Membrane</keyword>
<evidence type="ECO:0008006" key="5">
    <source>
        <dbReference type="Google" id="ProtNLM"/>
    </source>
</evidence>
<evidence type="ECO:0000256" key="2">
    <source>
        <dbReference type="SAM" id="Phobius"/>
    </source>
</evidence>
<gene>
    <name evidence="3" type="ORF">MYCIT1_LOCUS31155</name>
</gene>
<sequence length="478" mass="54675">MDNESEAQSQLLNPHLQKSPGENKLARTNLVRALKRRRFICLAQILGAACICVALVLLAGTYLARRRKSGALFSNSDRLDSMTSLKGPPTNSFRDNLRSDTKYVTAWGSGGWTNDVIGAMNLIYLGLITERVALLPDFLPSRLMLTTVGTEFATLPFTEVFDLPYLRKTANIPILEWREVKAPERMSLDDLGCWSVWQSVQYEDADPRQSYSTWDLQLDVSYTKTPEWIKMRPEIKNDRFSSFWALATLAYPSARESSISPPLPNKHNVTLPPDDQLLCFDFLYYVAAYKPHEIELDYSPAWRFVGQHMRWTKTLSVLAEDYVRRSLGLHSYEKIPPFITVHVRHGDFRDWCEDDVLPENCFAPMGAIQRRVTEVRDELSQVHGIEAKSVIVTSDETNENWWHLVEALGWRRVDHSSTIERYGEWYPILIDAVIQSSGSGFVGTARSTVSILARRRVESWQNGPTRMVRWGRLGSDDH</sequence>
<dbReference type="Proteomes" id="UP001295794">
    <property type="component" value="Unassembled WGS sequence"/>
</dbReference>
<evidence type="ECO:0000313" key="4">
    <source>
        <dbReference type="Proteomes" id="UP001295794"/>
    </source>
</evidence>
<feature type="transmembrane region" description="Helical" evidence="2">
    <location>
        <begin position="39"/>
        <end position="64"/>
    </location>
</feature>
<protein>
    <recommendedName>
        <fullName evidence="5">GDP-fucose protein O-fucosyltransferase</fullName>
    </recommendedName>
</protein>
<dbReference type="AlphaFoldDB" id="A0AAD2HR68"/>
<reference evidence="3" key="1">
    <citation type="submission" date="2023-11" db="EMBL/GenBank/DDBJ databases">
        <authorList>
            <person name="De Vega J J."/>
            <person name="De Vega J J."/>
        </authorList>
    </citation>
    <scope>NUCLEOTIDE SEQUENCE</scope>
</reference>
<proteinExistence type="predicted"/>
<dbReference type="Gene3D" id="3.40.50.11350">
    <property type="match status" value="1"/>
</dbReference>
<keyword evidence="2" id="KW-1133">Transmembrane helix</keyword>
<evidence type="ECO:0000256" key="1">
    <source>
        <dbReference type="SAM" id="MobiDB-lite"/>
    </source>
</evidence>